<dbReference type="AlphaFoldDB" id="A0A1F5YEX5"/>
<keyword evidence="2" id="KW-1133">Transmembrane helix</keyword>
<evidence type="ECO:0000313" key="3">
    <source>
        <dbReference type="EMBL" id="OGF98737.1"/>
    </source>
</evidence>
<feature type="transmembrane region" description="Helical" evidence="2">
    <location>
        <begin position="7"/>
        <end position="27"/>
    </location>
</feature>
<feature type="transmembrane region" description="Helical" evidence="2">
    <location>
        <begin position="78"/>
        <end position="97"/>
    </location>
</feature>
<dbReference type="EMBL" id="MFJB01000089">
    <property type="protein sequence ID" value="OGF98737.1"/>
    <property type="molecule type" value="Genomic_DNA"/>
</dbReference>
<protein>
    <submittedName>
        <fullName evidence="3">Uncharacterized protein</fullName>
    </submittedName>
</protein>
<proteinExistence type="predicted"/>
<comment type="caution">
    <text evidence="3">The sequence shown here is derived from an EMBL/GenBank/DDBJ whole genome shotgun (WGS) entry which is preliminary data.</text>
</comment>
<gene>
    <name evidence="3" type="ORF">A2153_00280</name>
</gene>
<dbReference type="Proteomes" id="UP000177396">
    <property type="component" value="Unassembled WGS sequence"/>
</dbReference>
<accession>A0A1F5YEX5</accession>
<organism evidence="3 4">
    <name type="scientific">Candidatus Gottesmanbacteria bacterium RBG_16_38_7b</name>
    <dbReference type="NCBI Taxonomy" id="1798372"/>
    <lineage>
        <taxon>Bacteria</taxon>
        <taxon>Candidatus Gottesmaniibacteriota</taxon>
    </lineage>
</organism>
<evidence type="ECO:0000313" key="4">
    <source>
        <dbReference type="Proteomes" id="UP000177396"/>
    </source>
</evidence>
<keyword evidence="2" id="KW-0812">Transmembrane</keyword>
<evidence type="ECO:0000256" key="2">
    <source>
        <dbReference type="SAM" id="Phobius"/>
    </source>
</evidence>
<name>A0A1F5YEX5_9BACT</name>
<sequence length="101" mass="10809">MTSSRFILALLGLIFIIIVILSSGRILDTLRKRSGTPTQNQVKETQITVTPETKKANKKTALEPTAVPPEGKEIPQTGPLGIAYIILGGGLLTGIAIKRMV</sequence>
<feature type="region of interest" description="Disordered" evidence="1">
    <location>
        <begin position="53"/>
        <end position="74"/>
    </location>
</feature>
<keyword evidence="2" id="KW-0472">Membrane</keyword>
<evidence type="ECO:0000256" key="1">
    <source>
        <dbReference type="SAM" id="MobiDB-lite"/>
    </source>
</evidence>
<reference evidence="3 4" key="1">
    <citation type="journal article" date="2016" name="Nat. Commun.">
        <title>Thousands of microbial genomes shed light on interconnected biogeochemical processes in an aquifer system.</title>
        <authorList>
            <person name="Anantharaman K."/>
            <person name="Brown C.T."/>
            <person name="Hug L.A."/>
            <person name="Sharon I."/>
            <person name="Castelle C.J."/>
            <person name="Probst A.J."/>
            <person name="Thomas B.C."/>
            <person name="Singh A."/>
            <person name="Wilkins M.J."/>
            <person name="Karaoz U."/>
            <person name="Brodie E.L."/>
            <person name="Williams K.H."/>
            <person name="Hubbard S.S."/>
            <person name="Banfield J.F."/>
        </authorList>
    </citation>
    <scope>NUCLEOTIDE SEQUENCE [LARGE SCALE GENOMIC DNA]</scope>
</reference>